<comment type="caution">
    <text evidence="1">The sequence shown here is derived from an EMBL/GenBank/DDBJ whole genome shotgun (WGS) entry which is preliminary data.</text>
</comment>
<accession>A0ABS9VQG3</accession>
<keyword evidence="2" id="KW-1185">Reference proteome</keyword>
<reference evidence="1 2" key="1">
    <citation type="submission" date="2022-03" db="EMBL/GenBank/DDBJ databases">
        <authorList>
            <person name="Jo J.-H."/>
            <person name="Im W.-T."/>
        </authorList>
    </citation>
    <scope>NUCLEOTIDE SEQUENCE [LARGE SCALE GENOMIC DNA]</scope>
    <source>
        <strain evidence="1 2">SM33</strain>
    </source>
</reference>
<organism evidence="1 2">
    <name type="scientific">Sphingomonas telluris</name>
    <dbReference type="NCBI Taxonomy" id="2907998"/>
    <lineage>
        <taxon>Bacteria</taxon>
        <taxon>Pseudomonadati</taxon>
        <taxon>Pseudomonadota</taxon>
        <taxon>Alphaproteobacteria</taxon>
        <taxon>Sphingomonadales</taxon>
        <taxon>Sphingomonadaceae</taxon>
        <taxon>Sphingomonas</taxon>
    </lineage>
</organism>
<gene>
    <name evidence="1" type="ORF">LZ016_14025</name>
</gene>
<proteinExistence type="predicted"/>
<evidence type="ECO:0000313" key="1">
    <source>
        <dbReference type="EMBL" id="MCH8617211.1"/>
    </source>
</evidence>
<name>A0ABS9VQG3_9SPHN</name>
<dbReference type="Proteomes" id="UP001203058">
    <property type="component" value="Unassembled WGS sequence"/>
</dbReference>
<evidence type="ECO:0000313" key="2">
    <source>
        <dbReference type="Proteomes" id="UP001203058"/>
    </source>
</evidence>
<dbReference type="RefSeq" id="WP_241448075.1">
    <property type="nucleotide sequence ID" value="NZ_JAKZHW010000002.1"/>
</dbReference>
<sequence length="131" mass="14757">MNLAYLERIETHNSQPIVLSAMATPRNAKPDFSPLEWSVIRLARVDKLWTIRAAGRLRRLWNWLLARGNPQLANEKLEALRRIAVLTWHFGFTVPGDDVADFLSAGFTADQYELMAGSINSVLSAPRRIAA</sequence>
<protein>
    <submittedName>
        <fullName evidence="1">Uncharacterized protein</fullName>
    </submittedName>
</protein>
<dbReference type="EMBL" id="JAKZHW010000002">
    <property type="protein sequence ID" value="MCH8617211.1"/>
    <property type="molecule type" value="Genomic_DNA"/>
</dbReference>